<feature type="compositionally biased region" description="Basic and acidic residues" evidence="1">
    <location>
        <begin position="14"/>
        <end position="24"/>
    </location>
</feature>
<organism evidence="2 3">
    <name type="scientific">Amycolatopsis coloradensis</name>
    <dbReference type="NCBI Taxonomy" id="76021"/>
    <lineage>
        <taxon>Bacteria</taxon>
        <taxon>Bacillati</taxon>
        <taxon>Actinomycetota</taxon>
        <taxon>Actinomycetes</taxon>
        <taxon>Pseudonocardiales</taxon>
        <taxon>Pseudonocardiaceae</taxon>
        <taxon>Amycolatopsis</taxon>
    </lineage>
</organism>
<dbReference type="InterPro" id="IPR007061">
    <property type="entry name" value="MST-like"/>
</dbReference>
<dbReference type="RefSeq" id="WP_076164147.1">
    <property type="nucleotide sequence ID" value="NZ_JBEZVB010000019.1"/>
</dbReference>
<dbReference type="EMBL" id="MQUQ01000015">
    <property type="protein sequence ID" value="OLZ47653.1"/>
    <property type="molecule type" value="Genomic_DNA"/>
</dbReference>
<reference evidence="2 3" key="1">
    <citation type="submission" date="2016-01" db="EMBL/GenBank/DDBJ databases">
        <title>Amycolatopsis coloradensis genome sequencing and assembly.</title>
        <authorList>
            <person name="Mayilraj S."/>
        </authorList>
    </citation>
    <scope>NUCLEOTIDE SEQUENCE [LARGE SCALE GENOMIC DNA]</scope>
    <source>
        <strain evidence="2 3">DSM 44225</strain>
    </source>
</reference>
<dbReference type="Pfam" id="PF04978">
    <property type="entry name" value="MST"/>
    <property type="match status" value="1"/>
</dbReference>
<sequence length="179" mass="20723">MDTIPEENYSPKWSGDRPEPPRVGSEREILTSTLDWHRHTFELKCQGLTPEQLALRPVDPSTLSLHGLLRHLTGVERWWFRIQFAGEDVPMLYYSDERPEQDFEDTEGDVEAAWAAWREECAWSREIVAAASLDDLGRTHGNGEPFSLRWLLTHHIAEYARHDGHADLLRERIDGRTGH</sequence>
<gene>
    <name evidence="2" type="ORF">BS329_27620</name>
</gene>
<dbReference type="SUPFAM" id="SSF109854">
    <property type="entry name" value="DinB/YfiT-like putative metalloenzymes"/>
    <property type="match status" value="1"/>
</dbReference>
<feature type="region of interest" description="Disordered" evidence="1">
    <location>
        <begin position="1"/>
        <end position="24"/>
    </location>
</feature>
<dbReference type="Gene3D" id="1.20.120.450">
    <property type="entry name" value="dinb family like domain"/>
    <property type="match status" value="1"/>
</dbReference>
<dbReference type="Proteomes" id="UP000187486">
    <property type="component" value="Unassembled WGS sequence"/>
</dbReference>
<comment type="caution">
    <text evidence="2">The sequence shown here is derived from an EMBL/GenBank/DDBJ whole genome shotgun (WGS) entry which is preliminary data.</text>
</comment>
<name>A0A1R0KLW8_9PSEU</name>
<keyword evidence="3" id="KW-1185">Reference proteome</keyword>
<evidence type="ECO:0000313" key="2">
    <source>
        <dbReference type="EMBL" id="OLZ47653.1"/>
    </source>
</evidence>
<evidence type="ECO:0000256" key="1">
    <source>
        <dbReference type="SAM" id="MobiDB-lite"/>
    </source>
</evidence>
<protein>
    <submittedName>
        <fullName evidence="2">Mini-circle protein</fullName>
    </submittedName>
</protein>
<dbReference type="AlphaFoldDB" id="A0A1R0KLW8"/>
<dbReference type="STRING" id="76021.BS329_27620"/>
<dbReference type="InterPro" id="IPR034660">
    <property type="entry name" value="DinB/YfiT-like"/>
</dbReference>
<dbReference type="OrthoDB" id="4548523at2"/>
<accession>A0A1R0KLW8</accession>
<proteinExistence type="predicted"/>
<evidence type="ECO:0000313" key="3">
    <source>
        <dbReference type="Proteomes" id="UP000187486"/>
    </source>
</evidence>